<dbReference type="Gene3D" id="1.10.238.10">
    <property type="entry name" value="EF-hand"/>
    <property type="match status" value="2"/>
</dbReference>
<evidence type="ECO:0000313" key="19">
    <source>
        <dbReference type="EMBL" id="CAJ1401431.1"/>
    </source>
</evidence>
<dbReference type="Gene3D" id="1.10.510.10">
    <property type="entry name" value="Transferase(Phosphotransferase) domain 1"/>
    <property type="match status" value="1"/>
</dbReference>
<keyword evidence="20" id="KW-1185">Reference proteome</keyword>
<keyword evidence="16" id="KW-0732">Signal</keyword>
<keyword evidence="7 14" id="KW-0547">Nucleotide-binding</keyword>
<dbReference type="FunFam" id="3.30.200.20:FF:000315">
    <property type="entry name" value="Calcium-dependent protein kinase 3"/>
    <property type="match status" value="1"/>
</dbReference>
<dbReference type="SMART" id="SM00054">
    <property type="entry name" value="EFh"/>
    <property type="match status" value="3"/>
</dbReference>
<comment type="caution">
    <text evidence="19">The sequence shown here is derived from an EMBL/GenBank/DDBJ whole genome shotgun (WGS) entry which is preliminary data.</text>
</comment>
<dbReference type="CDD" id="cd00051">
    <property type="entry name" value="EFh"/>
    <property type="match status" value="1"/>
</dbReference>
<dbReference type="PROSITE" id="PS50222">
    <property type="entry name" value="EF_HAND_2"/>
    <property type="match status" value="3"/>
</dbReference>
<evidence type="ECO:0000313" key="20">
    <source>
        <dbReference type="Proteomes" id="UP001178507"/>
    </source>
</evidence>
<comment type="cofactor">
    <cofactor evidence="1">
        <name>Mg(2+)</name>
        <dbReference type="ChEBI" id="CHEBI:18420"/>
    </cofactor>
</comment>
<feature type="region of interest" description="Disordered" evidence="15">
    <location>
        <begin position="1050"/>
        <end position="1081"/>
    </location>
</feature>
<feature type="compositionally biased region" description="Polar residues" evidence="15">
    <location>
        <begin position="1053"/>
        <end position="1067"/>
    </location>
</feature>
<dbReference type="Proteomes" id="UP001178507">
    <property type="component" value="Unassembled WGS sequence"/>
</dbReference>
<evidence type="ECO:0000256" key="11">
    <source>
        <dbReference type="ARBA" id="ARBA00024334"/>
    </source>
</evidence>
<dbReference type="EMBL" id="CAUJNA010003415">
    <property type="protein sequence ID" value="CAJ1401431.1"/>
    <property type="molecule type" value="Genomic_DNA"/>
</dbReference>
<evidence type="ECO:0000256" key="10">
    <source>
        <dbReference type="ARBA" id="ARBA00022840"/>
    </source>
</evidence>
<evidence type="ECO:0000256" key="4">
    <source>
        <dbReference type="ARBA" id="ARBA00022679"/>
    </source>
</evidence>
<sequence>MAFRSVVLALAVNLVCADFVYDDKLGAGKSPVLPLGSADRFVRSAYEITRTTTGALGIVGGQHSQLILDFGDQEPMLAIDLHTVRDPKRSEERLDLGAIFVLRIPFEDVSSSKKMNSANTMTQEELKAAKATNPNFAAKSVYREMSMGRKVSEREVFSFLRVWHKLFAHRYGKLSFNCQVMIGAAWSYMSGGTLTCPNCHLFSLPSGDEIHALFEMTKERQHALAMGSVEHTHGLMVDTLDTLNGECGFRDRLLMPNVSAFPSPRALPLTKHQLSGDGTAVFRAYTLGLHHIGSSFDFSEHPEVFRGDLSYAKRAFTSAEHALLYQDDDNQLERAARTSIKVGPFDLALNLGGSLFKFLLNLPGQETSSATVNTGMDLLRQMDLGRRMVKVGDQVSYSGRQRFTYAVTDTRLEIATGGMLDSLKIPLGITGLLSKTMKFDLLSKHNMHAGSRKDLRYAGEVVVINKNPAHANNVELWTEEDEYEMVFDNGSGSYKPYWPAPQLEELLHCNLPDVPGKFSIRVMRGSFGADQATLDAYCDVWKGVDDIPEAEECKRSLGFVAVQPEVHRCCGSMKSEEGSCTWKWSGANDCVEVPGHCCQETVVSQPGACLAEPTCKAQIMSHSNAKAFLNKADAGLKKLWGGRRDECWARQWRTRMFDCFAAHQVGTPMSLRTQTYMKELKEYFESDPSHAKRWTAYLDNLQENFHVEHITLEHLKDGPTNLGKDITVAQCMLPFLNNAFSYVPLSLKLSNFLKVGVYDPSEGRIYGANLRKLWLQYHQYIFNELDYKGESYKTGHDGEEGCGTELTIPRAADEWGNAVSESEVETEPETFELQLSAAELATLQLTDRLGTFEVQCGAVVTGEDFAYESSLSGSMIVAVHGVPTLHRSFEDTKAMISKSLQTGPVRLKFQRVNPGFCNRQLDECQDRIPIPGSEDWARCWYTKGEQACGEYCCCPSGYQYYTSYLSSGCSRCPSEGHSNVDAGFGDLPGIVQDTGRLLTSESVSHIDACERAGETEAVELDDEDLVIEAKQSTQSDGGSVESASDVNIELASPGTTSDVSPKSSTSRCMPKDKKKKKKAEARGIVLNAGGGQSGSEDDVDVVTSAALGINIDNPGKIQDFYDLGRVLGEGSFGAVFKASVKATDAIRAVKRIPLPKAGRDRDTRLDFLKEEIRVAKMLDHPSIVKLFEVFEDSKSVYMVMELCRDGDLEEHVQEGGIEELDAATVMQQILRGVAYMHVHRICHRDLKSENMLLVLQPPAKKGSKHSHSKFESAIRISDFGLSCTFEEGQMMKRNCGTDSHKSPQVYAHSYTQKCDVWACGVIMYYLLSGKMPFEGRDAEELHKKIMNGKVTWCQEWMQRSGEAMNLARQLLHPNESSRTEAAQALKHKWFAKKVPRRRLAAVDEAILSSLRGFRKLNKFRKVSLAVIASMLPEKVIRPGRDLFVYLDKDGDGEVTLTELREAMQELKTKPPDAAGVSEDIFSAQGYRAGSKESKSKAVLQKQDSFQADQAFPAFSYTEFIAATFDRGRHSTEAVCKAAFRCFDKDGSGQLEPSELVDGYLLGKLEPEEVEQIMQELDANGDGEIDFQEFMAMMSHQERKGWEEELGRFGRFACR</sequence>
<dbReference type="SUPFAM" id="SSF56112">
    <property type="entry name" value="Protein kinase-like (PK-like)"/>
    <property type="match status" value="1"/>
</dbReference>
<comment type="similarity">
    <text evidence="11">Belongs to the protein kinase superfamily. Ser/Thr protein kinase family. CDPK subfamily.</text>
</comment>
<comment type="catalytic activity">
    <reaction evidence="13">
        <text>L-seryl-[protein] + ATP = O-phospho-L-seryl-[protein] + ADP + H(+)</text>
        <dbReference type="Rhea" id="RHEA:17989"/>
        <dbReference type="Rhea" id="RHEA-COMP:9863"/>
        <dbReference type="Rhea" id="RHEA-COMP:11604"/>
        <dbReference type="ChEBI" id="CHEBI:15378"/>
        <dbReference type="ChEBI" id="CHEBI:29999"/>
        <dbReference type="ChEBI" id="CHEBI:30616"/>
        <dbReference type="ChEBI" id="CHEBI:83421"/>
        <dbReference type="ChEBI" id="CHEBI:456216"/>
        <dbReference type="EC" id="2.7.11.1"/>
    </reaction>
</comment>
<keyword evidence="3" id="KW-0723">Serine/threonine-protein kinase</keyword>
<evidence type="ECO:0000256" key="14">
    <source>
        <dbReference type="PROSITE-ProRule" id="PRU10141"/>
    </source>
</evidence>
<dbReference type="InterPro" id="IPR000719">
    <property type="entry name" value="Prot_kinase_dom"/>
</dbReference>
<evidence type="ECO:0000259" key="18">
    <source>
        <dbReference type="PROSITE" id="PS50222"/>
    </source>
</evidence>
<dbReference type="CDD" id="cd05117">
    <property type="entry name" value="STKc_CAMK"/>
    <property type="match status" value="1"/>
</dbReference>
<evidence type="ECO:0000256" key="12">
    <source>
        <dbReference type="ARBA" id="ARBA00047899"/>
    </source>
</evidence>
<feature type="domain" description="EF-hand" evidence="18">
    <location>
        <begin position="1530"/>
        <end position="1563"/>
    </location>
</feature>
<dbReference type="PROSITE" id="PS50011">
    <property type="entry name" value="PROTEIN_KINASE_DOM"/>
    <property type="match status" value="1"/>
</dbReference>
<evidence type="ECO:0000256" key="1">
    <source>
        <dbReference type="ARBA" id="ARBA00001946"/>
    </source>
</evidence>
<feature type="signal peptide" evidence="16">
    <location>
        <begin position="1"/>
        <end position="17"/>
    </location>
</feature>
<dbReference type="InterPro" id="IPR011009">
    <property type="entry name" value="Kinase-like_dom_sf"/>
</dbReference>
<comment type="catalytic activity">
    <reaction evidence="12">
        <text>L-threonyl-[protein] + ATP = O-phospho-L-threonyl-[protein] + ADP + H(+)</text>
        <dbReference type="Rhea" id="RHEA:46608"/>
        <dbReference type="Rhea" id="RHEA-COMP:11060"/>
        <dbReference type="Rhea" id="RHEA-COMP:11605"/>
        <dbReference type="ChEBI" id="CHEBI:15378"/>
        <dbReference type="ChEBI" id="CHEBI:30013"/>
        <dbReference type="ChEBI" id="CHEBI:30616"/>
        <dbReference type="ChEBI" id="CHEBI:61977"/>
        <dbReference type="ChEBI" id="CHEBI:456216"/>
        <dbReference type="EC" id="2.7.11.1"/>
    </reaction>
</comment>
<dbReference type="PROSITE" id="PS00108">
    <property type="entry name" value="PROTEIN_KINASE_ST"/>
    <property type="match status" value="1"/>
</dbReference>
<proteinExistence type="inferred from homology"/>
<evidence type="ECO:0000259" key="17">
    <source>
        <dbReference type="PROSITE" id="PS50011"/>
    </source>
</evidence>
<feature type="domain" description="EF-hand" evidence="18">
    <location>
        <begin position="1564"/>
        <end position="1599"/>
    </location>
</feature>
<evidence type="ECO:0000256" key="8">
    <source>
        <dbReference type="ARBA" id="ARBA00022777"/>
    </source>
</evidence>
<feature type="binding site" evidence="14">
    <location>
        <position position="1150"/>
    </location>
    <ligand>
        <name>ATP</name>
        <dbReference type="ChEBI" id="CHEBI:30616"/>
    </ligand>
</feature>
<evidence type="ECO:0000256" key="16">
    <source>
        <dbReference type="SAM" id="SignalP"/>
    </source>
</evidence>
<dbReference type="EC" id="2.7.11.1" evidence="2"/>
<keyword evidence="6" id="KW-0677">Repeat</keyword>
<dbReference type="GO" id="GO:0004674">
    <property type="term" value="F:protein serine/threonine kinase activity"/>
    <property type="evidence" value="ECO:0007669"/>
    <property type="project" value="UniProtKB-KW"/>
</dbReference>
<dbReference type="SMART" id="SM00220">
    <property type="entry name" value="S_TKc"/>
    <property type="match status" value="1"/>
</dbReference>
<keyword evidence="9" id="KW-0106">Calcium</keyword>
<protein>
    <recommendedName>
        <fullName evidence="2">non-specific serine/threonine protein kinase</fullName>
        <ecNumber evidence="2">2.7.11.1</ecNumber>
    </recommendedName>
</protein>
<evidence type="ECO:0000256" key="13">
    <source>
        <dbReference type="ARBA" id="ARBA00048679"/>
    </source>
</evidence>
<dbReference type="FunFam" id="1.10.238.10:FF:000003">
    <property type="entry name" value="Calmodulin A"/>
    <property type="match status" value="1"/>
</dbReference>
<dbReference type="PROSITE" id="PS00107">
    <property type="entry name" value="PROTEIN_KINASE_ATP"/>
    <property type="match status" value="1"/>
</dbReference>
<feature type="chain" id="PRO_5041434721" description="non-specific serine/threonine protein kinase" evidence="16">
    <location>
        <begin position="18"/>
        <end position="1614"/>
    </location>
</feature>
<keyword evidence="4" id="KW-0808">Transferase</keyword>
<evidence type="ECO:0000256" key="7">
    <source>
        <dbReference type="ARBA" id="ARBA00022741"/>
    </source>
</evidence>
<keyword evidence="10 14" id="KW-0067">ATP-binding</keyword>
<keyword evidence="5" id="KW-0479">Metal-binding</keyword>
<dbReference type="InterPro" id="IPR008271">
    <property type="entry name" value="Ser/Thr_kinase_AS"/>
</dbReference>
<dbReference type="Pfam" id="PF13499">
    <property type="entry name" value="EF-hand_7"/>
    <property type="match status" value="1"/>
</dbReference>
<reference evidence="19" key="1">
    <citation type="submission" date="2023-08" db="EMBL/GenBank/DDBJ databases">
        <authorList>
            <person name="Chen Y."/>
            <person name="Shah S."/>
            <person name="Dougan E. K."/>
            <person name="Thang M."/>
            <person name="Chan C."/>
        </authorList>
    </citation>
    <scope>NUCLEOTIDE SEQUENCE</scope>
</reference>
<feature type="domain" description="Protein kinase" evidence="17">
    <location>
        <begin position="1121"/>
        <end position="1390"/>
    </location>
</feature>
<evidence type="ECO:0000256" key="3">
    <source>
        <dbReference type="ARBA" id="ARBA00022527"/>
    </source>
</evidence>
<dbReference type="GO" id="GO:0005509">
    <property type="term" value="F:calcium ion binding"/>
    <property type="evidence" value="ECO:0007669"/>
    <property type="project" value="InterPro"/>
</dbReference>
<dbReference type="PROSITE" id="PS00303">
    <property type="entry name" value="S100_CABP"/>
    <property type="match status" value="1"/>
</dbReference>
<dbReference type="InterPro" id="IPR001751">
    <property type="entry name" value="S100/CaBP7/8-like_CS"/>
</dbReference>
<dbReference type="InterPro" id="IPR017441">
    <property type="entry name" value="Protein_kinase_ATP_BS"/>
</dbReference>
<evidence type="ECO:0000256" key="9">
    <source>
        <dbReference type="ARBA" id="ARBA00022837"/>
    </source>
</evidence>
<dbReference type="InterPro" id="IPR050205">
    <property type="entry name" value="CDPK_Ser/Thr_kinases"/>
</dbReference>
<dbReference type="PROSITE" id="PS00018">
    <property type="entry name" value="EF_HAND_1"/>
    <property type="match status" value="2"/>
</dbReference>
<evidence type="ECO:0000256" key="6">
    <source>
        <dbReference type="ARBA" id="ARBA00022737"/>
    </source>
</evidence>
<feature type="domain" description="EF-hand" evidence="18">
    <location>
        <begin position="1440"/>
        <end position="1469"/>
    </location>
</feature>
<dbReference type="PANTHER" id="PTHR24349">
    <property type="entry name" value="SERINE/THREONINE-PROTEIN KINASE"/>
    <property type="match status" value="1"/>
</dbReference>
<name>A0AA36JAE0_9DINO</name>
<keyword evidence="8" id="KW-0418">Kinase</keyword>
<dbReference type="SUPFAM" id="SSF47473">
    <property type="entry name" value="EF-hand"/>
    <property type="match status" value="1"/>
</dbReference>
<gene>
    <name evidence="19" type="ORF">EVOR1521_LOCUS24578</name>
</gene>
<dbReference type="Pfam" id="PF00069">
    <property type="entry name" value="Pkinase"/>
    <property type="match status" value="1"/>
</dbReference>
<evidence type="ECO:0000256" key="2">
    <source>
        <dbReference type="ARBA" id="ARBA00012513"/>
    </source>
</evidence>
<dbReference type="GO" id="GO:0005524">
    <property type="term" value="F:ATP binding"/>
    <property type="evidence" value="ECO:0007669"/>
    <property type="project" value="UniProtKB-UniRule"/>
</dbReference>
<dbReference type="InterPro" id="IPR018247">
    <property type="entry name" value="EF_Hand_1_Ca_BS"/>
</dbReference>
<organism evidence="19 20">
    <name type="scientific">Effrenium voratum</name>
    <dbReference type="NCBI Taxonomy" id="2562239"/>
    <lineage>
        <taxon>Eukaryota</taxon>
        <taxon>Sar</taxon>
        <taxon>Alveolata</taxon>
        <taxon>Dinophyceae</taxon>
        <taxon>Suessiales</taxon>
        <taxon>Symbiodiniaceae</taxon>
        <taxon>Effrenium</taxon>
    </lineage>
</organism>
<accession>A0AA36JAE0</accession>
<evidence type="ECO:0000256" key="5">
    <source>
        <dbReference type="ARBA" id="ARBA00022723"/>
    </source>
</evidence>
<evidence type="ECO:0000256" key="15">
    <source>
        <dbReference type="SAM" id="MobiDB-lite"/>
    </source>
</evidence>
<dbReference type="InterPro" id="IPR002048">
    <property type="entry name" value="EF_hand_dom"/>
</dbReference>
<dbReference type="InterPro" id="IPR011992">
    <property type="entry name" value="EF-hand-dom_pair"/>
</dbReference>
<dbReference type="Pfam" id="PF13202">
    <property type="entry name" value="EF-hand_5"/>
    <property type="match status" value="1"/>
</dbReference>
<dbReference type="Gene3D" id="3.30.200.20">
    <property type="entry name" value="Phosphorylase Kinase, domain 1"/>
    <property type="match status" value="1"/>
</dbReference>